<evidence type="ECO:0008006" key="9">
    <source>
        <dbReference type="Google" id="ProtNLM"/>
    </source>
</evidence>
<comment type="caution">
    <text evidence="7">The sequence shown here is derived from an EMBL/GenBank/DDBJ whole genome shotgun (WGS) entry which is preliminary data.</text>
</comment>
<evidence type="ECO:0000256" key="2">
    <source>
        <dbReference type="ARBA" id="ARBA00023136"/>
    </source>
</evidence>
<evidence type="ECO:0000256" key="6">
    <source>
        <dbReference type="SAM" id="Phobius"/>
    </source>
</evidence>
<comment type="subcellular location">
    <subcellularLocation>
        <location evidence="1">Membrane</location>
    </subcellularLocation>
</comment>
<gene>
    <name evidence="7" type="ORF">ZYGM_000014</name>
</gene>
<accession>A0A4C2EBM7</accession>
<feature type="non-terminal residue" evidence="7">
    <location>
        <position position="314"/>
    </location>
</feature>
<dbReference type="Pfam" id="PF03935">
    <property type="entry name" value="SKN1_KRE6_Sbg1"/>
    <property type="match status" value="1"/>
</dbReference>
<organism evidence="7 8">
    <name type="scientific">Zygosaccharomyces mellis</name>
    <dbReference type="NCBI Taxonomy" id="42258"/>
    <lineage>
        <taxon>Eukaryota</taxon>
        <taxon>Fungi</taxon>
        <taxon>Dikarya</taxon>
        <taxon>Ascomycota</taxon>
        <taxon>Saccharomycotina</taxon>
        <taxon>Saccharomycetes</taxon>
        <taxon>Saccharomycetales</taxon>
        <taxon>Saccharomycetaceae</taxon>
        <taxon>Zygosaccharomyces</taxon>
    </lineage>
</organism>
<keyword evidence="8" id="KW-1185">Reference proteome</keyword>
<keyword evidence="3" id="KW-0325">Glycoprotein</keyword>
<feature type="transmembrane region" description="Helical" evidence="6">
    <location>
        <begin position="237"/>
        <end position="260"/>
    </location>
</feature>
<keyword evidence="2 6" id="KW-0472">Membrane</keyword>
<dbReference type="EMBL" id="BIMX01000031">
    <property type="protein sequence ID" value="GCF01332.1"/>
    <property type="molecule type" value="Genomic_DNA"/>
</dbReference>
<evidence type="ECO:0000256" key="4">
    <source>
        <dbReference type="ARBA" id="ARBA00023316"/>
    </source>
</evidence>
<evidence type="ECO:0000256" key="3">
    <source>
        <dbReference type="ARBA" id="ARBA00023180"/>
    </source>
</evidence>
<proteinExistence type="predicted"/>
<keyword evidence="6" id="KW-0812">Transmembrane</keyword>
<keyword evidence="4" id="KW-0961">Cell wall biogenesis/degradation</keyword>
<feature type="region of interest" description="Disordered" evidence="5">
    <location>
        <begin position="1"/>
        <end position="111"/>
    </location>
</feature>
<reference evidence="7 8" key="1">
    <citation type="submission" date="2019-01" db="EMBL/GenBank/DDBJ databases">
        <title>Draft Genome Sequencing of Zygosaccharomyces mellis Ca-7.</title>
        <authorList>
            <person name="Shiwa Y."/>
            <person name="Kanesaki Y."/>
            <person name="Ishige T."/>
            <person name="Mura K."/>
            <person name="Hori T."/>
            <person name="Tamura T."/>
        </authorList>
    </citation>
    <scope>NUCLEOTIDE SEQUENCE [LARGE SCALE GENOMIC DNA]</scope>
    <source>
        <strain evidence="7 8">Ca-7</strain>
    </source>
</reference>
<dbReference type="GO" id="GO:0016020">
    <property type="term" value="C:membrane"/>
    <property type="evidence" value="ECO:0007669"/>
    <property type="project" value="UniProtKB-SubCell"/>
</dbReference>
<keyword evidence="6" id="KW-1133">Transmembrane helix</keyword>
<dbReference type="InterPro" id="IPR005629">
    <property type="entry name" value="Skn1/Kre6/Sbg1"/>
</dbReference>
<feature type="compositionally biased region" description="Basic and acidic residues" evidence="5">
    <location>
        <begin position="26"/>
        <end position="36"/>
    </location>
</feature>
<dbReference type="AlphaFoldDB" id="A0A4C2EBM7"/>
<protein>
    <recommendedName>
        <fullName evidence="9">Transmembrane protein</fullName>
    </recommendedName>
</protein>
<dbReference type="OrthoDB" id="412647at2759"/>
<name>A0A4C2EBM7_9SACH</name>
<evidence type="ECO:0000313" key="7">
    <source>
        <dbReference type="EMBL" id="GCF01332.1"/>
    </source>
</evidence>
<sequence>MSGLRNLTNTSQQNLSGSSDDSDSSYVDRERVHRTGDNPFLDSDEENGVVNNSESSLIHDLPQFDRNTGYDTQGDLSDYKGYYSKNGSGDQVRERSQTLNPPKALPHSNSFSSNVSANDILSPPEYDRYPLVGSRVASMQQLHGNVGSAPHHGPSHEGYPGVNPLAAHGSSDSLSSNPFLVDHDFSPFGGYPASSFPLTLDDKEEDDYLHNPDPEEEARLDRRRFIEDFRHMSKKSFGGFAGFVLLLLGGAAVFVVLPALTFTGATKGQYHNVITFLTDYQYPQLSAIRTNLVDKDTPDFAKTKEAKDGSLWKL</sequence>
<feature type="compositionally biased region" description="Polar residues" evidence="5">
    <location>
        <begin position="1"/>
        <end position="15"/>
    </location>
</feature>
<evidence type="ECO:0000256" key="5">
    <source>
        <dbReference type="SAM" id="MobiDB-lite"/>
    </source>
</evidence>
<dbReference type="Proteomes" id="UP000301737">
    <property type="component" value="Unassembled WGS sequence"/>
</dbReference>
<evidence type="ECO:0000313" key="8">
    <source>
        <dbReference type="Proteomes" id="UP000301737"/>
    </source>
</evidence>
<evidence type="ECO:0000256" key="1">
    <source>
        <dbReference type="ARBA" id="ARBA00004370"/>
    </source>
</evidence>
<feature type="compositionally biased region" description="Polar residues" evidence="5">
    <location>
        <begin position="65"/>
        <end position="75"/>
    </location>
</feature>